<dbReference type="eggNOG" id="arCOG02702">
    <property type="taxonomic scope" value="Archaea"/>
</dbReference>
<dbReference type="Proteomes" id="UP000001992">
    <property type="component" value="Chromosome"/>
</dbReference>
<evidence type="ECO:0000259" key="2">
    <source>
        <dbReference type="Pfam" id="PF08241"/>
    </source>
</evidence>
<evidence type="ECO:0000256" key="1">
    <source>
        <dbReference type="SAM" id="Coils"/>
    </source>
</evidence>
<keyword evidence="3" id="KW-0808">Transferase</keyword>
<reference evidence="3 4" key="1">
    <citation type="journal article" date="2007" name="Proc. Natl. Acad. Sci. U.S.A.">
        <title>Genomic and metabolic adaptations of Methanobrevibacter smithii to the human gut.</title>
        <authorList>
            <person name="Samuel B.S."/>
            <person name="Hansen E.E."/>
            <person name="Manchester J.K."/>
            <person name="Coutinho P.M."/>
            <person name="Henrissat B."/>
            <person name="Fulton R."/>
            <person name="Latreille P."/>
            <person name="Kim K."/>
            <person name="Wilson R.K."/>
            <person name="Gordon J.I."/>
        </authorList>
    </citation>
    <scope>NUCLEOTIDE SEQUENCE [LARGE SCALE GENOMIC DNA]</scope>
    <source>
        <strain evidence="4">ATCC 35061 / DSM 861 / OCM 144 / PS</strain>
    </source>
</reference>
<dbReference type="KEGG" id="msi:Msm_1598"/>
<organism evidence="3 4">
    <name type="scientific">Methanobrevibacter smithii (strain ATCC 35061 / DSM 861 / OCM 144 / PS)</name>
    <dbReference type="NCBI Taxonomy" id="420247"/>
    <lineage>
        <taxon>Archaea</taxon>
        <taxon>Methanobacteriati</taxon>
        <taxon>Methanobacteriota</taxon>
        <taxon>Methanomada group</taxon>
        <taxon>Methanobacteria</taxon>
        <taxon>Methanobacteriales</taxon>
        <taxon>Methanobacteriaceae</taxon>
        <taxon>Methanobrevibacter</taxon>
    </lineage>
</organism>
<dbReference type="CDD" id="cd02440">
    <property type="entry name" value="AdoMet_MTases"/>
    <property type="match status" value="1"/>
</dbReference>
<evidence type="ECO:0000313" key="3">
    <source>
        <dbReference type="EMBL" id="ABQ87803.1"/>
    </source>
</evidence>
<dbReference type="BioCyc" id="MSMI420247:GHWZ-1638-MONOMER"/>
<keyword evidence="4" id="KW-1185">Reference proteome</keyword>
<dbReference type="GeneID" id="78818240"/>
<protein>
    <submittedName>
        <fullName evidence="3">SAM-dependent methyltransferase</fullName>
    </submittedName>
</protein>
<dbReference type="SUPFAM" id="SSF53335">
    <property type="entry name" value="S-adenosyl-L-methionine-dependent methyltransferases"/>
    <property type="match status" value="1"/>
</dbReference>
<dbReference type="PATRIC" id="fig|420247.28.peg.1588"/>
<dbReference type="Gene3D" id="3.40.50.150">
    <property type="entry name" value="Vaccinia Virus protein VP39"/>
    <property type="match status" value="1"/>
</dbReference>
<keyword evidence="1" id="KW-0175">Coiled coil</keyword>
<dbReference type="EnsemblBacteria" id="ABQ87803">
    <property type="protein sequence ID" value="ABQ87803"/>
    <property type="gene ID" value="Msm_1598"/>
</dbReference>
<dbReference type="HOGENOM" id="CLU_083617_1_0_2"/>
<dbReference type="InterPro" id="IPR013216">
    <property type="entry name" value="Methyltransf_11"/>
</dbReference>
<dbReference type="STRING" id="420247.Msm_1598"/>
<feature type="domain" description="Methyltransferase type 11" evidence="2">
    <location>
        <begin position="57"/>
        <end position="114"/>
    </location>
</feature>
<dbReference type="GO" id="GO:0008757">
    <property type="term" value="F:S-adenosylmethionine-dependent methyltransferase activity"/>
    <property type="evidence" value="ECO:0007669"/>
    <property type="project" value="InterPro"/>
</dbReference>
<proteinExistence type="predicted"/>
<feature type="coiled-coil region" evidence="1">
    <location>
        <begin position="169"/>
        <end position="196"/>
    </location>
</feature>
<sequence length="199" mass="23290">MHKSSFQSMEKFKDNYLNTEDSLNILDIGSYDASDTSYNYGRFLREDNWKYQGMDIQEGPNVDIVVSDIYNWIEIEDNSFDVVVSGQAFEHMEFFWKAIKEIERILKPGGLCCIIAPSAGPVHKNPYDCFRFTDNGMKQVANYVGLQILECYVNDDEISYPWYDCVLIARKQYGVNNNLEKRMDNLENKLDLILERINW</sequence>
<evidence type="ECO:0000313" key="4">
    <source>
        <dbReference type="Proteomes" id="UP000001992"/>
    </source>
</evidence>
<dbReference type="EMBL" id="CP000678">
    <property type="protein sequence ID" value="ABQ87803.1"/>
    <property type="molecule type" value="Genomic_DNA"/>
</dbReference>
<dbReference type="InterPro" id="IPR029063">
    <property type="entry name" value="SAM-dependent_MTases_sf"/>
</dbReference>
<dbReference type="AlphaFoldDB" id="A5UNM5"/>
<name>A5UNM5_METS3</name>
<dbReference type="Pfam" id="PF08241">
    <property type="entry name" value="Methyltransf_11"/>
    <property type="match status" value="1"/>
</dbReference>
<dbReference type="RefSeq" id="WP_011954621.1">
    <property type="nucleotide sequence ID" value="NC_009515.1"/>
</dbReference>
<dbReference type="GO" id="GO:0032259">
    <property type="term" value="P:methylation"/>
    <property type="evidence" value="ECO:0007669"/>
    <property type="project" value="UniProtKB-KW"/>
</dbReference>
<keyword evidence="3" id="KW-0489">Methyltransferase</keyword>
<accession>A5UNM5</accession>
<gene>
    <name evidence="3" type="ordered locus">Msm_1598</name>
</gene>